<gene>
    <name evidence="2" type="ORF">S06H3_25813</name>
</gene>
<feature type="domain" description="Metallo-beta-lactamase" evidence="1">
    <location>
        <begin position="25"/>
        <end position="251"/>
    </location>
</feature>
<feature type="non-terminal residue" evidence="2">
    <location>
        <position position="266"/>
    </location>
</feature>
<dbReference type="InterPro" id="IPR041712">
    <property type="entry name" value="DHPS-like_MBL-fold"/>
</dbReference>
<accession>X1P057</accession>
<evidence type="ECO:0000313" key="2">
    <source>
        <dbReference type="EMBL" id="GAI24289.1"/>
    </source>
</evidence>
<protein>
    <recommendedName>
        <fullName evidence="1">Metallo-beta-lactamase domain-containing protein</fullName>
    </recommendedName>
</protein>
<sequence>MVDKTISITVLVENTVNFQDLKAEHGLSFWIETEDGNILWDTGQTVLLVNNAQKLGIPLHSTNHIVLSHGHYDHTGGLLEVLKMAPHARVYGHPDLFVQRFVKKRNAVYSVEPVSSPMVKDIVKERCESLILSPDPVEILPGIFSTGEIPRKTGFEDTGGDFFLDIECTKRDPIIDDQALYIESSQGIIVILGCAHSGVVNTLNYISKLTRQGKIFAVFGGMHLLRASKERLEATADAFARYDVQVIGPCHCTGLKAITHISHVFQ</sequence>
<dbReference type="EMBL" id="BARV01014876">
    <property type="protein sequence ID" value="GAI24289.1"/>
    <property type="molecule type" value="Genomic_DNA"/>
</dbReference>
<organism evidence="2">
    <name type="scientific">marine sediment metagenome</name>
    <dbReference type="NCBI Taxonomy" id="412755"/>
    <lineage>
        <taxon>unclassified sequences</taxon>
        <taxon>metagenomes</taxon>
        <taxon>ecological metagenomes</taxon>
    </lineage>
</organism>
<dbReference type="InterPro" id="IPR052926">
    <property type="entry name" value="Metallo-beta-lactamase_dom"/>
</dbReference>
<dbReference type="CDD" id="cd07713">
    <property type="entry name" value="DHPS-like_MBL-fold"/>
    <property type="match status" value="1"/>
</dbReference>
<dbReference type="Gene3D" id="3.60.15.10">
    <property type="entry name" value="Ribonuclease Z/Hydroxyacylglutathione hydrolase-like"/>
    <property type="match status" value="1"/>
</dbReference>
<dbReference type="SMART" id="SM00849">
    <property type="entry name" value="Lactamase_B"/>
    <property type="match status" value="1"/>
</dbReference>
<dbReference type="PANTHER" id="PTHR13754:SF18">
    <property type="entry name" value="7,8-DIHYDROPTERIN-6-METHYL-4-(BETA-D-RIBOFURANOSYL)-AMINOBENZENE-5'-PHOSPHATE SYNTHASE"/>
    <property type="match status" value="1"/>
</dbReference>
<reference evidence="2" key="1">
    <citation type="journal article" date="2014" name="Front. Microbiol.">
        <title>High frequency of phylogenetically diverse reductive dehalogenase-homologous genes in deep subseafloor sedimentary metagenomes.</title>
        <authorList>
            <person name="Kawai M."/>
            <person name="Futagami T."/>
            <person name="Toyoda A."/>
            <person name="Takaki Y."/>
            <person name="Nishi S."/>
            <person name="Hori S."/>
            <person name="Arai W."/>
            <person name="Tsubouchi T."/>
            <person name="Morono Y."/>
            <person name="Uchiyama I."/>
            <person name="Ito T."/>
            <person name="Fujiyama A."/>
            <person name="Inagaki F."/>
            <person name="Takami H."/>
        </authorList>
    </citation>
    <scope>NUCLEOTIDE SEQUENCE</scope>
    <source>
        <strain evidence="2">Expedition CK06-06</strain>
    </source>
</reference>
<dbReference type="GO" id="GO:0016740">
    <property type="term" value="F:transferase activity"/>
    <property type="evidence" value="ECO:0007669"/>
    <property type="project" value="TreeGrafter"/>
</dbReference>
<name>X1P057_9ZZZZ</name>
<comment type="caution">
    <text evidence="2">The sequence shown here is derived from an EMBL/GenBank/DDBJ whole genome shotgun (WGS) entry which is preliminary data.</text>
</comment>
<dbReference type="Pfam" id="PF00753">
    <property type="entry name" value="Lactamase_B"/>
    <property type="match status" value="1"/>
</dbReference>
<dbReference type="InterPro" id="IPR001279">
    <property type="entry name" value="Metallo-B-lactamas"/>
</dbReference>
<evidence type="ECO:0000259" key="1">
    <source>
        <dbReference type="SMART" id="SM00849"/>
    </source>
</evidence>
<proteinExistence type="predicted"/>
<dbReference type="SUPFAM" id="SSF56281">
    <property type="entry name" value="Metallo-hydrolase/oxidoreductase"/>
    <property type="match status" value="1"/>
</dbReference>
<dbReference type="AlphaFoldDB" id="X1P057"/>
<dbReference type="PANTHER" id="PTHR13754">
    <property type="entry name" value="METALLO-BETA-LACTAMASE SUPERFAMILY PROTEIN"/>
    <property type="match status" value="1"/>
</dbReference>
<dbReference type="InterPro" id="IPR036866">
    <property type="entry name" value="RibonucZ/Hydroxyglut_hydro"/>
</dbReference>